<dbReference type="GO" id="GO:0017004">
    <property type="term" value="P:cytochrome complex assembly"/>
    <property type="evidence" value="ECO:0007669"/>
    <property type="project" value="UniProtKB-KW"/>
</dbReference>
<feature type="domain" description="Cytochrome C biogenesis protein transmembrane" evidence="8">
    <location>
        <begin position="28"/>
        <end position="241"/>
    </location>
</feature>
<name>A0A0P1IVM2_9RHOB</name>
<evidence type="ECO:0000256" key="3">
    <source>
        <dbReference type="ARBA" id="ARBA00022692"/>
    </source>
</evidence>
<dbReference type="EC" id="1.8.1.8" evidence="9"/>
<feature type="transmembrane region" description="Helical" evidence="7">
    <location>
        <begin position="108"/>
        <end position="128"/>
    </location>
</feature>
<gene>
    <name evidence="9" type="primary">dsbD_2</name>
    <name evidence="9" type="ORF">TA5114_01105</name>
</gene>
<evidence type="ECO:0000256" key="2">
    <source>
        <dbReference type="ARBA" id="ARBA00006143"/>
    </source>
</evidence>
<organism evidence="9 10">
    <name type="scientific">Cognatishimia activa</name>
    <dbReference type="NCBI Taxonomy" id="1715691"/>
    <lineage>
        <taxon>Bacteria</taxon>
        <taxon>Pseudomonadati</taxon>
        <taxon>Pseudomonadota</taxon>
        <taxon>Alphaproteobacteria</taxon>
        <taxon>Rhodobacterales</taxon>
        <taxon>Paracoccaceae</taxon>
        <taxon>Cognatishimia</taxon>
    </lineage>
</organism>
<keyword evidence="9" id="KW-0560">Oxidoreductase</keyword>
<feature type="transmembrane region" description="Helical" evidence="7">
    <location>
        <begin position="231"/>
        <end position="253"/>
    </location>
</feature>
<dbReference type="PANTHER" id="PTHR31272:SF4">
    <property type="entry name" value="CYTOCHROME C-TYPE BIOGENESIS PROTEIN HI_1454-RELATED"/>
    <property type="match status" value="1"/>
</dbReference>
<evidence type="ECO:0000313" key="10">
    <source>
        <dbReference type="Proteomes" id="UP000051184"/>
    </source>
</evidence>
<comment type="similarity">
    <text evidence="2">Belongs to the DsbD family.</text>
</comment>
<dbReference type="InterPro" id="IPR003834">
    <property type="entry name" value="Cyt_c_assmbl_TM_dom"/>
</dbReference>
<comment type="subcellular location">
    <subcellularLocation>
        <location evidence="1">Membrane</location>
        <topology evidence="1">Multi-pass membrane protein</topology>
    </subcellularLocation>
</comment>
<evidence type="ECO:0000256" key="5">
    <source>
        <dbReference type="ARBA" id="ARBA00022989"/>
    </source>
</evidence>
<evidence type="ECO:0000256" key="7">
    <source>
        <dbReference type="SAM" id="Phobius"/>
    </source>
</evidence>
<evidence type="ECO:0000256" key="1">
    <source>
        <dbReference type="ARBA" id="ARBA00004141"/>
    </source>
</evidence>
<feature type="transmembrane region" description="Helical" evidence="7">
    <location>
        <begin position="48"/>
        <end position="65"/>
    </location>
</feature>
<evidence type="ECO:0000259" key="8">
    <source>
        <dbReference type="Pfam" id="PF02683"/>
    </source>
</evidence>
<sequence length="263" mass="28541">MPRDARVYFAYVRHMFGIDIIDAALLPAMIVALMAGFISFLSPCVLPIVPPYLAYMSGVSVTELSEGKSENKAILPALFFVLGLSTVFLFLGFTASAIGTLFLQYQQWFNTIAGLLVMVFGAHFVGVYRIGFLDREARLDVGDRGGSAFGAYVLGLAFAFGWTPCIGPQLGAILSMAASEASVTRGTLLLAVYALGLGIPFLLVAAFLPRLKGPMNWMKRHMEQIERVMGLLLWTIGLLMLTGGFSAFSYWLLETFPALAVLG</sequence>
<accession>A0A0P1IVM2</accession>
<dbReference type="STRING" id="1715691.TA5113_02826"/>
<dbReference type="Pfam" id="PF02683">
    <property type="entry name" value="DsbD_TM"/>
    <property type="match status" value="1"/>
</dbReference>
<dbReference type="EMBL" id="CYUE01000012">
    <property type="protein sequence ID" value="CUK25307.1"/>
    <property type="molecule type" value="Genomic_DNA"/>
</dbReference>
<keyword evidence="3 7" id="KW-0812">Transmembrane</keyword>
<dbReference type="Proteomes" id="UP000051184">
    <property type="component" value="Unassembled WGS sequence"/>
</dbReference>
<dbReference type="GO" id="GO:0047134">
    <property type="term" value="F:protein-disulfide reductase [NAD(P)H] activity"/>
    <property type="evidence" value="ECO:0007669"/>
    <property type="project" value="UniProtKB-EC"/>
</dbReference>
<evidence type="ECO:0000313" key="9">
    <source>
        <dbReference type="EMBL" id="CUK25307.1"/>
    </source>
</evidence>
<evidence type="ECO:0000256" key="6">
    <source>
        <dbReference type="ARBA" id="ARBA00023136"/>
    </source>
</evidence>
<feature type="transmembrane region" description="Helical" evidence="7">
    <location>
        <begin position="190"/>
        <end position="211"/>
    </location>
</feature>
<protein>
    <submittedName>
        <fullName evidence="9">Thiol:disulfide interchange protein DsbD</fullName>
        <ecNumber evidence="9">1.8.1.8</ecNumber>
    </submittedName>
</protein>
<dbReference type="InterPro" id="IPR051790">
    <property type="entry name" value="Cytochrome_c-biogenesis_DsbD"/>
</dbReference>
<keyword evidence="10" id="KW-1185">Reference proteome</keyword>
<dbReference type="GO" id="GO:0016020">
    <property type="term" value="C:membrane"/>
    <property type="evidence" value="ECO:0007669"/>
    <property type="project" value="UniProtKB-SubCell"/>
</dbReference>
<keyword evidence="5 7" id="KW-1133">Transmembrane helix</keyword>
<proteinExistence type="inferred from homology"/>
<dbReference type="PANTHER" id="PTHR31272">
    <property type="entry name" value="CYTOCHROME C-TYPE BIOGENESIS PROTEIN HI_1454-RELATED"/>
    <property type="match status" value="1"/>
</dbReference>
<keyword evidence="4" id="KW-0201">Cytochrome c-type biogenesis</keyword>
<feature type="transmembrane region" description="Helical" evidence="7">
    <location>
        <begin position="20"/>
        <end position="42"/>
    </location>
</feature>
<evidence type="ECO:0000256" key="4">
    <source>
        <dbReference type="ARBA" id="ARBA00022748"/>
    </source>
</evidence>
<feature type="transmembrane region" description="Helical" evidence="7">
    <location>
        <begin position="77"/>
        <end position="102"/>
    </location>
</feature>
<dbReference type="AlphaFoldDB" id="A0A0P1IVM2"/>
<feature type="transmembrane region" description="Helical" evidence="7">
    <location>
        <begin position="149"/>
        <end position="170"/>
    </location>
</feature>
<keyword evidence="6 7" id="KW-0472">Membrane</keyword>
<reference evidence="10" key="1">
    <citation type="submission" date="2015-09" db="EMBL/GenBank/DDBJ databases">
        <authorList>
            <person name="Rodrigo-Torres Lidia"/>
            <person name="Arahal R.David."/>
        </authorList>
    </citation>
    <scope>NUCLEOTIDE SEQUENCE [LARGE SCALE GENOMIC DNA]</scope>
    <source>
        <strain evidence="10">CECT 5114</strain>
    </source>
</reference>